<keyword evidence="1" id="KW-1133">Transmembrane helix</keyword>
<dbReference type="RefSeq" id="WP_026683909.1">
    <property type="nucleotide sequence ID" value="NZ_KQ955799.1"/>
</dbReference>
<accession>A0A133L094</accession>
<gene>
    <name evidence="2" type="ORF">HMPREF3213_00466</name>
</gene>
<keyword evidence="1" id="KW-0472">Membrane</keyword>
<dbReference type="Proteomes" id="UP000070376">
    <property type="component" value="Unassembled WGS sequence"/>
</dbReference>
<evidence type="ECO:0000313" key="2">
    <source>
        <dbReference type="EMBL" id="KWZ85294.1"/>
    </source>
</evidence>
<organism evidence="2 3">
    <name type="scientific">Heyndrickxia coagulans</name>
    <name type="common">Weizmannia coagulans</name>
    <dbReference type="NCBI Taxonomy" id="1398"/>
    <lineage>
        <taxon>Bacteria</taxon>
        <taxon>Bacillati</taxon>
        <taxon>Bacillota</taxon>
        <taxon>Bacilli</taxon>
        <taxon>Bacillales</taxon>
        <taxon>Bacillaceae</taxon>
        <taxon>Heyndrickxia</taxon>
    </lineage>
</organism>
<dbReference type="InterPro" id="IPR032545">
    <property type="entry name" value="DUF4944"/>
</dbReference>
<evidence type="ECO:0000256" key="1">
    <source>
        <dbReference type="SAM" id="Phobius"/>
    </source>
</evidence>
<feature type="transmembrane region" description="Helical" evidence="1">
    <location>
        <begin position="6"/>
        <end position="26"/>
    </location>
</feature>
<dbReference type="AlphaFoldDB" id="A0A133L094"/>
<dbReference type="PATRIC" id="fig|1398.22.peg.461"/>
<dbReference type="EMBL" id="LRPN01000017">
    <property type="protein sequence ID" value="KWZ85294.1"/>
    <property type="molecule type" value="Genomic_DNA"/>
</dbReference>
<proteinExistence type="predicted"/>
<keyword evidence="1" id="KW-0812">Transmembrane</keyword>
<comment type="caution">
    <text evidence="2">The sequence shown here is derived from an EMBL/GenBank/DDBJ whole genome shotgun (WGS) entry which is preliminary data.</text>
</comment>
<protein>
    <recommendedName>
        <fullName evidence="4">DUF4944 domain-containing protein</fullName>
    </recommendedName>
</protein>
<evidence type="ECO:0000313" key="3">
    <source>
        <dbReference type="Proteomes" id="UP000070376"/>
    </source>
</evidence>
<name>A0A133L094_HEYCO</name>
<reference evidence="3" key="1">
    <citation type="submission" date="2016-01" db="EMBL/GenBank/DDBJ databases">
        <authorList>
            <person name="Mitreva M."/>
            <person name="Pepin K.H."/>
            <person name="Mihindukulasuriya K.A."/>
            <person name="Fulton R."/>
            <person name="Fronick C."/>
            <person name="O'Laughlin M."/>
            <person name="Miner T."/>
            <person name="Herter B."/>
            <person name="Rosa B.A."/>
            <person name="Cordes M."/>
            <person name="Tomlinson C."/>
            <person name="Wollam A."/>
            <person name="Palsikar V.B."/>
            <person name="Mardis E.R."/>
            <person name="Wilson R.K."/>
        </authorList>
    </citation>
    <scope>NUCLEOTIDE SEQUENCE [LARGE SCALE GENOMIC DNA]</scope>
    <source>
        <strain evidence="3">GED7749B</strain>
    </source>
</reference>
<sequence>MKKSWAIIGIIAAVVVIGIIVGVVVYEKEKPSYPKWVGHSKSGKWTAVLSYNGEKYDDVNYSGDFIWNGSKKEKKKVYVLKTQYWVNGKMEAGDKTVAKERVSPDTGFVEYSEAPKKGEHPKAVIYWEENNKVHKEVIPLKKKK</sequence>
<evidence type="ECO:0008006" key="4">
    <source>
        <dbReference type="Google" id="ProtNLM"/>
    </source>
</evidence>
<dbReference type="Pfam" id="PF16302">
    <property type="entry name" value="DUF4944"/>
    <property type="match status" value="1"/>
</dbReference>